<dbReference type="PROSITE" id="PS50967">
    <property type="entry name" value="HRDC"/>
    <property type="match status" value="1"/>
</dbReference>
<reference evidence="3" key="1">
    <citation type="submission" date="2020-10" db="EMBL/GenBank/DDBJ databases">
        <title>Sequencing the genomes of 1000 actinobacteria strains.</title>
        <authorList>
            <person name="Klenk H.-P."/>
        </authorList>
    </citation>
    <scope>NUCLEOTIDE SEQUENCE</scope>
    <source>
        <strain evidence="3">DSM 45354</strain>
    </source>
</reference>
<dbReference type="InterPro" id="IPR036397">
    <property type="entry name" value="RNaseH_sf"/>
</dbReference>
<dbReference type="SUPFAM" id="SSF47819">
    <property type="entry name" value="HRDC-like"/>
    <property type="match status" value="1"/>
</dbReference>
<dbReference type="EMBL" id="JADBEM010000001">
    <property type="protein sequence ID" value="MBE1610465.1"/>
    <property type="molecule type" value="Genomic_DNA"/>
</dbReference>
<dbReference type="GO" id="GO:0003676">
    <property type="term" value="F:nucleic acid binding"/>
    <property type="evidence" value="ECO:0007669"/>
    <property type="project" value="InterPro"/>
</dbReference>
<dbReference type="GO" id="GO:0006139">
    <property type="term" value="P:nucleobase-containing compound metabolic process"/>
    <property type="evidence" value="ECO:0007669"/>
    <property type="project" value="InterPro"/>
</dbReference>
<sequence>MTKSAPSSGPTKGASVPLLAPNDGLPPVIETPEALAAAVEAFAAGTGPVAVDAERASGYRYSHRAYLVQLRRAGSGTALIDPIRCPDLSELDAALADTEWVLHAATQDLPCLAELGFRPRALFDTELAGRLMSFPKVGLGALVEELLGFTLEKGHSAVDWSTRPLPEPWLIYAALDVELLVELRDSLAEGLDQAGKRDWAAEEFAALVQHQPRESRPDPWRRTSGIHRIRNRRELAYVRALWSARDNTARRRDLSPGRVLSDQAIIAAASAKPADRSQLAALGPYDNRTARRDLDLWWSAVQHARSLPDSELPDNTTPYDGPPPARAWADRDPSAAARLSSCRTALHELAEAHNLPVENLLAPDSVRRLTWDPPAEPTPEAVAEALRARGAREWQIGLTATALAEVLVTHQPGRSGDDSSPEES</sequence>
<dbReference type="RefSeq" id="WP_192753831.1">
    <property type="nucleotide sequence ID" value="NZ_BAABJL010000095.1"/>
</dbReference>
<proteinExistence type="predicted"/>
<dbReference type="CDD" id="cd06142">
    <property type="entry name" value="RNaseD_exo"/>
    <property type="match status" value="1"/>
</dbReference>
<dbReference type="SUPFAM" id="SSF53098">
    <property type="entry name" value="Ribonuclease H-like"/>
    <property type="match status" value="1"/>
</dbReference>
<dbReference type="InterPro" id="IPR044876">
    <property type="entry name" value="HRDC_dom_sf"/>
</dbReference>
<dbReference type="Gene3D" id="1.10.150.80">
    <property type="entry name" value="HRDC domain"/>
    <property type="match status" value="2"/>
</dbReference>
<name>A0A927N8S8_9ACTN</name>
<comment type="caution">
    <text evidence="3">The sequence shown here is derived from an EMBL/GenBank/DDBJ whole genome shotgun (WGS) entry which is preliminary data.</text>
</comment>
<gene>
    <name evidence="3" type="ORF">HEB94_007313</name>
</gene>
<dbReference type="GO" id="GO:0000166">
    <property type="term" value="F:nucleotide binding"/>
    <property type="evidence" value="ECO:0007669"/>
    <property type="project" value="InterPro"/>
</dbReference>
<dbReference type="GO" id="GO:0008408">
    <property type="term" value="F:3'-5' exonuclease activity"/>
    <property type="evidence" value="ECO:0007669"/>
    <property type="project" value="InterPro"/>
</dbReference>
<dbReference type="SMART" id="SM00341">
    <property type="entry name" value="HRDC"/>
    <property type="match status" value="1"/>
</dbReference>
<dbReference type="Proteomes" id="UP000638648">
    <property type="component" value="Unassembled WGS sequence"/>
</dbReference>
<accession>A0A927N8S8</accession>
<dbReference type="InterPro" id="IPR002562">
    <property type="entry name" value="3'-5'_exonuclease_dom"/>
</dbReference>
<dbReference type="InterPro" id="IPR012337">
    <property type="entry name" value="RNaseH-like_sf"/>
</dbReference>
<dbReference type="GO" id="GO:0033890">
    <property type="term" value="F:ribonuclease D activity"/>
    <property type="evidence" value="ECO:0007669"/>
    <property type="project" value="UniProtKB-EC"/>
</dbReference>
<feature type="region of interest" description="Disordered" evidence="1">
    <location>
        <begin position="307"/>
        <end position="331"/>
    </location>
</feature>
<dbReference type="Pfam" id="PF00570">
    <property type="entry name" value="HRDC"/>
    <property type="match status" value="1"/>
</dbReference>
<dbReference type="InterPro" id="IPR002121">
    <property type="entry name" value="HRDC_dom"/>
</dbReference>
<evidence type="ECO:0000313" key="4">
    <source>
        <dbReference type="Proteomes" id="UP000638648"/>
    </source>
</evidence>
<feature type="domain" description="HRDC" evidence="2">
    <location>
        <begin position="231"/>
        <end position="311"/>
    </location>
</feature>
<organism evidence="3 4">
    <name type="scientific">Actinopolymorpha pittospori</name>
    <dbReference type="NCBI Taxonomy" id="648752"/>
    <lineage>
        <taxon>Bacteria</taxon>
        <taxon>Bacillati</taxon>
        <taxon>Actinomycetota</taxon>
        <taxon>Actinomycetes</taxon>
        <taxon>Propionibacteriales</taxon>
        <taxon>Actinopolymorphaceae</taxon>
        <taxon>Actinopolymorpha</taxon>
    </lineage>
</organism>
<keyword evidence="4" id="KW-1185">Reference proteome</keyword>
<dbReference type="SMART" id="SM00474">
    <property type="entry name" value="35EXOc"/>
    <property type="match status" value="1"/>
</dbReference>
<dbReference type="Gene3D" id="3.30.420.10">
    <property type="entry name" value="Ribonuclease H-like superfamily/Ribonuclease H"/>
    <property type="match status" value="1"/>
</dbReference>
<dbReference type="EC" id="3.1.13.5" evidence="3"/>
<evidence type="ECO:0000313" key="3">
    <source>
        <dbReference type="EMBL" id="MBE1610465.1"/>
    </source>
</evidence>
<dbReference type="Pfam" id="PF01612">
    <property type="entry name" value="DNA_pol_A_exo1"/>
    <property type="match status" value="1"/>
</dbReference>
<dbReference type="PANTHER" id="PTHR47649:SF1">
    <property type="entry name" value="RIBONUCLEASE D"/>
    <property type="match status" value="1"/>
</dbReference>
<keyword evidence="3" id="KW-0378">Hydrolase</keyword>
<dbReference type="Pfam" id="PF18305">
    <property type="entry name" value="DNA_pol_A_exoN"/>
    <property type="match status" value="1"/>
</dbReference>
<dbReference type="InterPro" id="IPR041605">
    <property type="entry name" value="Exo_C"/>
</dbReference>
<evidence type="ECO:0000259" key="2">
    <source>
        <dbReference type="PROSITE" id="PS50967"/>
    </source>
</evidence>
<dbReference type="AlphaFoldDB" id="A0A927N8S8"/>
<dbReference type="PANTHER" id="PTHR47649">
    <property type="entry name" value="RIBONUCLEASE D"/>
    <property type="match status" value="1"/>
</dbReference>
<dbReference type="InterPro" id="IPR010997">
    <property type="entry name" value="HRDC-like_sf"/>
</dbReference>
<dbReference type="InterPro" id="IPR051086">
    <property type="entry name" value="RNase_D-like"/>
</dbReference>
<evidence type="ECO:0000256" key="1">
    <source>
        <dbReference type="SAM" id="MobiDB-lite"/>
    </source>
</evidence>
<protein>
    <submittedName>
        <fullName evidence="3">Ribonuclease D</fullName>
        <ecNumber evidence="3">3.1.13.5</ecNumber>
    </submittedName>
</protein>